<gene>
    <name evidence="1" type="ORF">LX66_3501</name>
</gene>
<sequence>MQPNLKKVASLLSVCVMASFLFSCKGVTEEEYLRNSFYEKEAQLKRLNRLIDSLVIPQLNPEEYNSYIVVDCNTAPSVKNNSVCNPVVAAAMRELAISSVNVEKGTCSTNGQYNLYIYKVNAKYNNYSKFYYYHDLCDKWKEARTGKDFIYIPFEDHWSIFAGKH</sequence>
<protein>
    <recommendedName>
        <fullName evidence="3">Lipoprotein</fullName>
    </recommendedName>
</protein>
<evidence type="ECO:0008006" key="3">
    <source>
        <dbReference type="Google" id="ProtNLM"/>
    </source>
</evidence>
<comment type="caution">
    <text evidence="1">The sequence shown here is derived from an EMBL/GenBank/DDBJ whole genome shotgun (WGS) entry which is preliminary data.</text>
</comment>
<accession>A0A562SY21</accession>
<reference evidence="1 2" key="1">
    <citation type="journal article" date="2013" name="Stand. Genomic Sci.">
        <title>Genomic Encyclopedia of Type Strains, Phase I: The one thousand microbial genomes (KMG-I) project.</title>
        <authorList>
            <person name="Kyrpides N.C."/>
            <person name="Woyke T."/>
            <person name="Eisen J.A."/>
            <person name="Garrity G."/>
            <person name="Lilburn T.G."/>
            <person name="Beck B.J."/>
            <person name="Whitman W.B."/>
            <person name="Hugenholtz P."/>
            <person name="Klenk H.P."/>
        </authorList>
    </citation>
    <scope>NUCLEOTIDE SEQUENCE [LARGE SCALE GENOMIC DNA]</scope>
    <source>
        <strain evidence="1 2">DSM 13484</strain>
    </source>
</reference>
<dbReference type="EMBL" id="VLLG01000004">
    <property type="protein sequence ID" value="TWI86249.1"/>
    <property type="molecule type" value="Genomic_DNA"/>
</dbReference>
<dbReference type="AlphaFoldDB" id="A0A562SY21"/>
<evidence type="ECO:0000313" key="2">
    <source>
        <dbReference type="Proteomes" id="UP000316778"/>
    </source>
</evidence>
<dbReference type="PROSITE" id="PS51257">
    <property type="entry name" value="PROKAR_LIPOPROTEIN"/>
    <property type="match status" value="1"/>
</dbReference>
<keyword evidence="2" id="KW-1185">Reference proteome</keyword>
<proteinExistence type="predicted"/>
<organism evidence="1 2">
    <name type="scientific">Chitinophaga japonensis</name>
    <name type="common">Flexibacter japonensis</name>
    <dbReference type="NCBI Taxonomy" id="104662"/>
    <lineage>
        <taxon>Bacteria</taxon>
        <taxon>Pseudomonadati</taxon>
        <taxon>Bacteroidota</taxon>
        <taxon>Chitinophagia</taxon>
        <taxon>Chitinophagales</taxon>
        <taxon>Chitinophagaceae</taxon>
        <taxon>Chitinophaga</taxon>
    </lineage>
</organism>
<evidence type="ECO:0000313" key="1">
    <source>
        <dbReference type="EMBL" id="TWI86249.1"/>
    </source>
</evidence>
<name>A0A562SY21_CHIJA</name>
<dbReference type="Proteomes" id="UP000316778">
    <property type="component" value="Unassembled WGS sequence"/>
</dbReference>